<dbReference type="eggNOG" id="ENOG5033TX5">
    <property type="taxonomic scope" value="Bacteria"/>
</dbReference>
<dbReference type="AlphaFoldDB" id="I0V722"/>
<keyword evidence="1" id="KW-0812">Transmembrane</keyword>
<evidence type="ECO:0000313" key="2">
    <source>
        <dbReference type="EMBL" id="EID55925.1"/>
    </source>
</evidence>
<keyword evidence="1" id="KW-0472">Membrane</keyword>
<keyword evidence="3" id="KW-1185">Reference proteome</keyword>
<feature type="transmembrane region" description="Helical" evidence="1">
    <location>
        <begin position="178"/>
        <end position="197"/>
    </location>
</feature>
<proteinExistence type="predicted"/>
<dbReference type="Pfam" id="PF17197">
    <property type="entry name" value="DUF5134"/>
    <property type="match status" value="1"/>
</dbReference>
<evidence type="ECO:0000256" key="1">
    <source>
        <dbReference type="SAM" id="Phobius"/>
    </source>
</evidence>
<organism evidence="2 3">
    <name type="scientific">Saccharomonospora xinjiangensis XJ-54</name>
    <dbReference type="NCBI Taxonomy" id="882086"/>
    <lineage>
        <taxon>Bacteria</taxon>
        <taxon>Bacillati</taxon>
        <taxon>Actinomycetota</taxon>
        <taxon>Actinomycetes</taxon>
        <taxon>Pseudonocardiales</taxon>
        <taxon>Pseudonocardiaceae</taxon>
        <taxon>Saccharomonospora</taxon>
    </lineage>
</organism>
<evidence type="ECO:0008006" key="4">
    <source>
        <dbReference type="Google" id="ProtNLM"/>
    </source>
</evidence>
<dbReference type="InterPro" id="IPR033458">
    <property type="entry name" value="DUF5134"/>
</dbReference>
<protein>
    <recommendedName>
        <fullName evidence="4">DUF5134 domain-containing protein</fullName>
    </recommendedName>
</protein>
<accession>I0V722</accession>
<reference evidence="2 3" key="1">
    <citation type="submission" date="2012-01" db="EMBL/GenBank/DDBJ databases">
        <title>Improved High-Quality Draft sequence of Saccharomonospora xinjiangensis XJ-54.</title>
        <authorList>
            <consortium name="US DOE Joint Genome Institute"/>
            <person name="Lucas S."/>
            <person name="Han J."/>
            <person name="Lapidus A."/>
            <person name="Cheng J.-F."/>
            <person name="Goodwin L."/>
            <person name="Pitluck S."/>
            <person name="Peters L."/>
            <person name="Mikhailova N."/>
            <person name="Teshima H."/>
            <person name="Detter J.C."/>
            <person name="Han C."/>
            <person name="Tapia R."/>
            <person name="Land M."/>
            <person name="Hauser L."/>
            <person name="Kyrpides N."/>
            <person name="Ivanova N."/>
            <person name="Pagani I."/>
            <person name="Brambilla E.-M."/>
            <person name="Klenk H.-P."/>
            <person name="Woyke T."/>
        </authorList>
    </citation>
    <scope>NUCLEOTIDE SEQUENCE [LARGE SCALE GENOMIC DNA]</scope>
    <source>
        <strain evidence="2 3">XJ-54</strain>
    </source>
</reference>
<feature type="transmembrane region" description="Helical" evidence="1">
    <location>
        <begin position="136"/>
        <end position="157"/>
    </location>
</feature>
<dbReference type="EMBL" id="JH636049">
    <property type="protein sequence ID" value="EID55925.1"/>
    <property type="molecule type" value="Genomic_DNA"/>
</dbReference>
<dbReference type="Proteomes" id="UP000004691">
    <property type="component" value="Unassembled WGS sequence"/>
</dbReference>
<dbReference type="RefSeq" id="WP_006240128.1">
    <property type="nucleotide sequence ID" value="NZ_JH636049.1"/>
</dbReference>
<feature type="transmembrane region" description="Helical" evidence="1">
    <location>
        <begin position="6"/>
        <end position="23"/>
    </location>
</feature>
<sequence>MGIPTAVAWGATAVFGVLLRPCLSRLVRLDYATLGAGTRQADVAGLLMAVAMLAMVSPVGFPVPVAGWQALLAVTACWFLAAALRERAGRGVCRGCDLHHGVSAAAMVYMLAAMPHGDAGHSVWPTMVGEPVTGTFVLPAVAAVLGLYFAGDVAATVRRVVRVRRGDTRPPAGVLSRFGCRAVMSAGMALMFAAGLAG</sequence>
<name>I0V722_9PSEU</name>
<feature type="transmembrane region" description="Helical" evidence="1">
    <location>
        <begin position="96"/>
        <end position="116"/>
    </location>
</feature>
<feature type="transmembrane region" description="Helical" evidence="1">
    <location>
        <begin position="43"/>
        <end position="61"/>
    </location>
</feature>
<keyword evidence="1" id="KW-1133">Transmembrane helix</keyword>
<gene>
    <name evidence="2" type="ORF">SacxiDRAFT_3732</name>
</gene>
<evidence type="ECO:0000313" key="3">
    <source>
        <dbReference type="Proteomes" id="UP000004691"/>
    </source>
</evidence>
<dbReference type="OrthoDB" id="3635896at2"/>
<dbReference type="HOGENOM" id="CLU_1431829_0_0_11"/>
<feature type="transmembrane region" description="Helical" evidence="1">
    <location>
        <begin position="67"/>
        <end position="84"/>
    </location>
</feature>